<dbReference type="InterPro" id="IPR015413">
    <property type="entry name" value="Methionyl/Leucyl_tRNA_Synth"/>
</dbReference>
<evidence type="ECO:0000256" key="6">
    <source>
        <dbReference type="ARBA" id="ARBA00023146"/>
    </source>
</evidence>
<evidence type="ECO:0000256" key="3">
    <source>
        <dbReference type="ARBA" id="ARBA00022741"/>
    </source>
</evidence>
<dbReference type="PANTHER" id="PTHR43326">
    <property type="entry name" value="METHIONYL-TRNA SYNTHETASE"/>
    <property type="match status" value="1"/>
</dbReference>
<evidence type="ECO:0000259" key="8">
    <source>
        <dbReference type="Pfam" id="PF09334"/>
    </source>
</evidence>
<dbReference type="NCBIfam" id="TIGR00398">
    <property type="entry name" value="metG"/>
    <property type="match status" value="1"/>
</dbReference>
<keyword evidence="4" id="KW-0067">ATP-binding</keyword>
<dbReference type="InterPro" id="IPR033911">
    <property type="entry name" value="MetRS_core"/>
</dbReference>
<dbReference type="GO" id="GO:0004825">
    <property type="term" value="F:methionine-tRNA ligase activity"/>
    <property type="evidence" value="ECO:0007669"/>
    <property type="project" value="UniProtKB-EC"/>
</dbReference>
<dbReference type="InterPro" id="IPR023457">
    <property type="entry name" value="Met-tRNA_synth_2"/>
</dbReference>
<keyword evidence="2" id="KW-0436">Ligase</keyword>
<gene>
    <name evidence="10" type="ORF">UFOPK1639_00318</name>
    <name evidence="11" type="ORF">UFOPK2132_00565</name>
</gene>
<dbReference type="SUPFAM" id="SSF52374">
    <property type="entry name" value="Nucleotidylyl transferase"/>
    <property type="match status" value="1"/>
</dbReference>
<dbReference type="PRINTS" id="PR01041">
    <property type="entry name" value="TRNASYNTHMET"/>
</dbReference>
<organism evidence="11">
    <name type="scientific">freshwater metagenome</name>
    <dbReference type="NCBI Taxonomy" id="449393"/>
    <lineage>
        <taxon>unclassified sequences</taxon>
        <taxon>metagenomes</taxon>
        <taxon>ecological metagenomes</taxon>
    </lineage>
</organism>
<dbReference type="EMBL" id="CAEZTH010000022">
    <property type="protein sequence ID" value="CAB4559275.1"/>
    <property type="molecule type" value="Genomic_DNA"/>
</dbReference>
<dbReference type="GO" id="GO:0005739">
    <property type="term" value="C:mitochondrion"/>
    <property type="evidence" value="ECO:0007669"/>
    <property type="project" value="UniProtKB-ARBA"/>
</dbReference>
<evidence type="ECO:0000256" key="4">
    <source>
        <dbReference type="ARBA" id="ARBA00022840"/>
    </source>
</evidence>
<dbReference type="Gene3D" id="1.10.730.10">
    <property type="entry name" value="Isoleucyl-tRNA Synthetase, Domain 1"/>
    <property type="match status" value="1"/>
</dbReference>
<dbReference type="FunFam" id="2.170.220.10:FF:000001">
    <property type="entry name" value="methionine--tRNA ligase, mitochondrial"/>
    <property type="match status" value="1"/>
</dbReference>
<dbReference type="NCBIfam" id="NF008900">
    <property type="entry name" value="PRK12267.1"/>
    <property type="match status" value="1"/>
</dbReference>
<dbReference type="SUPFAM" id="SSF47323">
    <property type="entry name" value="Anticodon-binding domain of a subclass of class I aminoacyl-tRNA synthetases"/>
    <property type="match status" value="1"/>
</dbReference>
<dbReference type="InterPro" id="IPR009080">
    <property type="entry name" value="tRNAsynth_Ia_anticodon-bd"/>
</dbReference>
<dbReference type="EMBL" id="CAEZVU010000093">
    <property type="protein sequence ID" value="CAB4636742.1"/>
    <property type="molecule type" value="Genomic_DNA"/>
</dbReference>
<dbReference type="EC" id="6.1.1.10" evidence="1"/>
<keyword evidence="6" id="KW-0030">Aminoacyl-tRNA synthetase</keyword>
<evidence type="ECO:0000256" key="7">
    <source>
        <dbReference type="ARBA" id="ARBA00047364"/>
    </source>
</evidence>
<evidence type="ECO:0000256" key="2">
    <source>
        <dbReference type="ARBA" id="ARBA00022598"/>
    </source>
</evidence>
<dbReference type="InterPro" id="IPR014729">
    <property type="entry name" value="Rossmann-like_a/b/a_fold"/>
</dbReference>
<evidence type="ECO:0000256" key="1">
    <source>
        <dbReference type="ARBA" id="ARBA00012838"/>
    </source>
</evidence>
<evidence type="ECO:0000313" key="11">
    <source>
        <dbReference type="EMBL" id="CAB4636742.1"/>
    </source>
</evidence>
<dbReference type="PANTHER" id="PTHR43326:SF1">
    <property type="entry name" value="METHIONINE--TRNA LIGASE, MITOCHONDRIAL"/>
    <property type="match status" value="1"/>
</dbReference>
<dbReference type="CDD" id="cd00814">
    <property type="entry name" value="MetRS_core"/>
    <property type="match status" value="1"/>
</dbReference>
<sequence>MNTELRHPSFTIWLSRASLEVSPVKLVDMSSVSPAGKAFFVTTPIFYVNDAPHIGHAYTEVAADVLARWHRQKGSNSFLLTGTDEHGEKILRTATANNQTPQAWADKLVHDSWLPMLETLDINNQDFIRTTEPRHKKNVQTFLQNLYDKGFIYQGSYEGNYCVGCEEFKTDSDLVEGTGEFAMKMVCAIHSKPVERLEETNYFFKLSQFQQPLLDYYQQNPKFIQPEAARNEVISFVSRELTDLSISRSKDKFDWGIDIPWDTDHVIYVWFDALLNYITAIGYGEDEGKLNSLWPASVQVVGKDILRFHAVIWPAMLMAAELKPAEKVFAHGWLLVGGEKMSKSKLTGIAPTQITDVFGSDAFRYYFMKAIAFGQDGSFSWEDLSARYQAELANGFGNVASRVVAMVHRYFDGVIPAAESITDADKKIEETAAQSIRQADAAMDDVAIQDALLAIWELVDGLNVYLTEQEPWILAKDEANRARLGTILYTSLEGLRTLAVALTPFIPKATAKLWASIGHELGDLGSQPLLEAANWNQLVVGKKINELESLFPRVEQEDRD</sequence>
<keyword evidence="3" id="KW-0547">Nucleotide-binding</keyword>
<evidence type="ECO:0000313" key="10">
    <source>
        <dbReference type="EMBL" id="CAB4559275.1"/>
    </source>
</evidence>
<dbReference type="HAMAP" id="MF_01228">
    <property type="entry name" value="Met_tRNA_synth_type2"/>
    <property type="match status" value="1"/>
</dbReference>
<dbReference type="Pfam" id="PF19303">
    <property type="entry name" value="Anticodon_3"/>
    <property type="match status" value="1"/>
</dbReference>
<evidence type="ECO:0000259" key="9">
    <source>
        <dbReference type="Pfam" id="PF19303"/>
    </source>
</evidence>
<dbReference type="InterPro" id="IPR014758">
    <property type="entry name" value="Met-tRNA_synth"/>
</dbReference>
<dbReference type="CDD" id="cd07957">
    <property type="entry name" value="Anticodon_Ia_Met"/>
    <property type="match status" value="1"/>
</dbReference>
<comment type="catalytic activity">
    <reaction evidence="7">
        <text>tRNA(Met) + L-methionine + ATP = L-methionyl-tRNA(Met) + AMP + diphosphate</text>
        <dbReference type="Rhea" id="RHEA:13481"/>
        <dbReference type="Rhea" id="RHEA-COMP:9667"/>
        <dbReference type="Rhea" id="RHEA-COMP:9698"/>
        <dbReference type="ChEBI" id="CHEBI:30616"/>
        <dbReference type="ChEBI" id="CHEBI:33019"/>
        <dbReference type="ChEBI" id="CHEBI:57844"/>
        <dbReference type="ChEBI" id="CHEBI:78442"/>
        <dbReference type="ChEBI" id="CHEBI:78530"/>
        <dbReference type="ChEBI" id="CHEBI:456215"/>
        <dbReference type="EC" id="6.1.1.10"/>
    </reaction>
</comment>
<dbReference type="GO" id="GO:0006431">
    <property type="term" value="P:methionyl-tRNA aminoacylation"/>
    <property type="evidence" value="ECO:0007669"/>
    <property type="project" value="InterPro"/>
</dbReference>
<dbReference type="Gene3D" id="3.40.50.620">
    <property type="entry name" value="HUPs"/>
    <property type="match status" value="1"/>
</dbReference>
<keyword evidence="5" id="KW-0648">Protein biosynthesis</keyword>
<dbReference type="Pfam" id="PF09334">
    <property type="entry name" value="tRNA-synt_1g"/>
    <property type="match status" value="1"/>
</dbReference>
<dbReference type="InterPro" id="IPR041872">
    <property type="entry name" value="Anticodon_Met"/>
</dbReference>
<accession>A0A6J6JHW0</accession>
<name>A0A6J6JHW0_9ZZZZ</name>
<dbReference type="AlphaFoldDB" id="A0A6J6JHW0"/>
<proteinExistence type="inferred from homology"/>
<protein>
    <recommendedName>
        <fullName evidence="1">methionine--tRNA ligase</fullName>
        <ecNumber evidence="1">6.1.1.10</ecNumber>
    </recommendedName>
</protein>
<feature type="domain" description="Methionyl/Leucyl tRNA synthetase" evidence="8">
    <location>
        <begin position="40"/>
        <end position="403"/>
    </location>
</feature>
<evidence type="ECO:0000256" key="5">
    <source>
        <dbReference type="ARBA" id="ARBA00022917"/>
    </source>
</evidence>
<dbReference type="Gene3D" id="2.170.220.10">
    <property type="match status" value="1"/>
</dbReference>
<dbReference type="GO" id="GO:0005524">
    <property type="term" value="F:ATP binding"/>
    <property type="evidence" value="ECO:0007669"/>
    <property type="project" value="UniProtKB-KW"/>
</dbReference>
<feature type="domain" description="Methionyl-tRNA synthetase anticodon-binding" evidence="9">
    <location>
        <begin position="415"/>
        <end position="559"/>
    </location>
</feature>
<reference evidence="11" key="1">
    <citation type="submission" date="2020-05" db="EMBL/GenBank/DDBJ databases">
        <authorList>
            <person name="Chiriac C."/>
            <person name="Salcher M."/>
            <person name="Ghai R."/>
            <person name="Kavagutti S V."/>
        </authorList>
    </citation>
    <scope>NUCLEOTIDE SEQUENCE</scope>
</reference>